<gene>
    <name evidence="1" type="ORF">CEXT_296871</name>
</gene>
<proteinExistence type="predicted"/>
<name>A0AAV4UMD8_CAEEX</name>
<evidence type="ECO:0000313" key="1">
    <source>
        <dbReference type="EMBL" id="GIY58963.1"/>
    </source>
</evidence>
<dbReference type="AlphaFoldDB" id="A0AAV4UMD8"/>
<protein>
    <submittedName>
        <fullName evidence="1">Uncharacterized protein</fullName>
    </submittedName>
</protein>
<comment type="caution">
    <text evidence="1">The sequence shown here is derived from an EMBL/GenBank/DDBJ whole genome shotgun (WGS) entry which is preliminary data.</text>
</comment>
<sequence length="135" mass="15564">MHRLIIQHWNKQPFTPTWKTQIRLRQHYVIRCLKPLWLDLINKVLLPHHLNEALTCNPLLSDRCLFFDIWLISELPTHKPGGNCMLVLLFHEGEKGVPSSPPTSDVGESGDVWRCAKSFSPFRAAAPPFFSLPTR</sequence>
<keyword evidence="2" id="KW-1185">Reference proteome</keyword>
<evidence type="ECO:0000313" key="2">
    <source>
        <dbReference type="Proteomes" id="UP001054945"/>
    </source>
</evidence>
<dbReference type="Proteomes" id="UP001054945">
    <property type="component" value="Unassembled WGS sequence"/>
</dbReference>
<reference evidence="1 2" key="1">
    <citation type="submission" date="2021-06" db="EMBL/GenBank/DDBJ databases">
        <title>Caerostris extrusa draft genome.</title>
        <authorList>
            <person name="Kono N."/>
            <person name="Arakawa K."/>
        </authorList>
    </citation>
    <scope>NUCLEOTIDE SEQUENCE [LARGE SCALE GENOMIC DNA]</scope>
</reference>
<dbReference type="EMBL" id="BPLR01013132">
    <property type="protein sequence ID" value="GIY58963.1"/>
    <property type="molecule type" value="Genomic_DNA"/>
</dbReference>
<organism evidence="1 2">
    <name type="scientific">Caerostris extrusa</name>
    <name type="common">Bark spider</name>
    <name type="synonym">Caerostris bankana</name>
    <dbReference type="NCBI Taxonomy" id="172846"/>
    <lineage>
        <taxon>Eukaryota</taxon>
        <taxon>Metazoa</taxon>
        <taxon>Ecdysozoa</taxon>
        <taxon>Arthropoda</taxon>
        <taxon>Chelicerata</taxon>
        <taxon>Arachnida</taxon>
        <taxon>Araneae</taxon>
        <taxon>Araneomorphae</taxon>
        <taxon>Entelegynae</taxon>
        <taxon>Araneoidea</taxon>
        <taxon>Araneidae</taxon>
        <taxon>Caerostris</taxon>
    </lineage>
</organism>
<accession>A0AAV4UMD8</accession>